<evidence type="ECO:0008006" key="6">
    <source>
        <dbReference type="Google" id="ProtNLM"/>
    </source>
</evidence>
<gene>
    <name evidence="4" type="ORF">SAMN05444355_11416</name>
</gene>
<reference evidence="5" key="1">
    <citation type="submission" date="2016-10" db="EMBL/GenBank/DDBJ databases">
        <authorList>
            <person name="Varghese N."/>
            <person name="Submissions S."/>
        </authorList>
    </citation>
    <scope>NUCLEOTIDE SEQUENCE [LARGE SCALE GENOMIC DNA]</scope>
    <source>
        <strain evidence="5">DSM 15719</strain>
    </source>
</reference>
<feature type="chain" id="PRO_5010384610" description="DUF3494 domain-containing protein" evidence="3">
    <location>
        <begin position="26"/>
        <end position="273"/>
    </location>
</feature>
<evidence type="ECO:0000256" key="3">
    <source>
        <dbReference type="SAM" id="SignalP"/>
    </source>
</evidence>
<dbReference type="Pfam" id="PF11999">
    <property type="entry name" value="Ice_binding"/>
    <property type="match status" value="1"/>
</dbReference>
<organism evidence="4 5">
    <name type="scientific">Flavobacterium frigoris</name>
    <dbReference type="NCBI Taxonomy" id="229204"/>
    <lineage>
        <taxon>Bacteria</taxon>
        <taxon>Pseudomonadati</taxon>
        <taxon>Bacteroidota</taxon>
        <taxon>Flavobacteriia</taxon>
        <taxon>Flavobacteriales</taxon>
        <taxon>Flavobacteriaceae</taxon>
        <taxon>Flavobacterium</taxon>
    </lineage>
</organism>
<dbReference type="EMBL" id="FOFZ01000014">
    <property type="protein sequence ID" value="SER50570.1"/>
    <property type="molecule type" value="Genomic_DNA"/>
</dbReference>
<evidence type="ECO:0000256" key="1">
    <source>
        <dbReference type="ARBA" id="ARBA00005445"/>
    </source>
</evidence>
<evidence type="ECO:0000313" key="5">
    <source>
        <dbReference type="Proteomes" id="UP000183658"/>
    </source>
</evidence>
<proteinExistence type="inferred from homology"/>
<evidence type="ECO:0000256" key="2">
    <source>
        <dbReference type="ARBA" id="ARBA00022729"/>
    </source>
</evidence>
<dbReference type="InterPro" id="IPR021884">
    <property type="entry name" value="Ice-bd_prot"/>
</dbReference>
<sequence length="273" mass="28305">MKLVKVIPMIAMLLVGVLSSCSADAESSELVIANSKYETTPISSPKQEASTSSQVSALKGINLGVAENFVILSKTGITDVYKSDVTGDIGVSPITGAAILLKCNEVTGTIYTVDAAGPLPCRVTNATRLTTAVGDMQTAYTDAAGRSNPNFLNLGAGSIGGKTLTPGLYTWTSDLLIPTDITISGSPTDVWIFQVAGNLDMSNAVRITLAGGAQAKNIFWQTAGAVTLGTTSHFEGIILSKTGINLKTGASINGKMMAQTAVTLQMNTVKRPQ</sequence>
<protein>
    <recommendedName>
        <fullName evidence="6">DUF3494 domain-containing protein</fullName>
    </recommendedName>
</protein>
<dbReference type="OrthoDB" id="2082707at2"/>
<dbReference type="PROSITE" id="PS51257">
    <property type="entry name" value="PROKAR_LIPOPROTEIN"/>
    <property type="match status" value="1"/>
</dbReference>
<evidence type="ECO:0000313" key="4">
    <source>
        <dbReference type="EMBL" id="SER50570.1"/>
    </source>
</evidence>
<accession>A0A1H9PR57</accession>
<dbReference type="RefSeq" id="WP_074724240.1">
    <property type="nucleotide sequence ID" value="NZ_CBCRVS010000007.1"/>
</dbReference>
<dbReference type="AlphaFoldDB" id="A0A1H9PR57"/>
<keyword evidence="5" id="KW-1185">Reference proteome</keyword>
<comment type="similarity">
    <text evidence="1">Belongs to the ice-binding protein family.</text>
</comment>
<feature type="signal peptide" evidence="3">
    <location>
        <begin position="1"/>
        <end position="25"/>
    </location>
</feature>
<name>A0A1H9PR57_FLAFI</name>
<dbReference type="NCBIfam" id="NF045625">
    <property type="entry name" value="IBP_CFB"/>
    <property type="match status" value="1"/>
</dbReference>
<dbReference type="Proteomes" id="UP000183658">
    <property type="component" value="Unassembled WGS sequence"/>
</dbReference>
<keyword evidence="2 3" id="KW-0732">Signal</keyword>